<dbReference type="GO" id="GO:0016020">
    <property type="term" value="C:membrane"/>
    <property type="evidence" value="ECO:0007669"/>
    <property type="project" value="UniProtKB-SubCell"/>
</dbReference>
<dbReference type="Proteomes" id="UP000682739">
    <property type="component" value="Chromosome"/>
</dbReference>
<protein>
    <submittedName>
        <fullName evidence="7">RDD family protein</fullName>
    </submittedName>
</protein>
<dbReference type="Pfam" id="PF06271">
    <property type="entry name" value="RDD"/>
    <property type="match status" value="1"/>
</dbReference>
<name>A0A975DBM0_9GAMM</name>
<evidence type="ECO:0000313" key="7">
    <source>
        <dbReference type="EMBL" id="QTH62665.1"/>
    </source>
</evidence>
<comment type="subcellular location">
    <subcellularLocation>
        <location evidence="1">Membrane</location>
        <topology evidence="1">Multi-pass membrane protein</topology>
    </subcellularLocation>
</comment>
<dbReference type="EMBL" id="CP072110">
    <property type="protein sequence ID" value="QTH62665.1"/>
    <property type="molecule type" value="Genomic_DNA"/>
</dbReference>
<gene>
    <name evidence="7" type="ORF">J1N51_07695</name>
</gene>
<keyword evidence="2 5" id="KW-0812">Transmembrane</keyword>
<feature type="transmembrane region" description="Helical" evidence="5">
    <location>
        <begin position="66"/>
        <end position="87"/>
    </location>
</feature>
<keyword evidence="3 5" id="KW-1133">Transmembrane helix</keyword>
<dbReference type="InterPro" id="IPR010432">
    <property type="entry name" value="RDD"/>
</dbReference>
<feature type="transmembrane region" description="Helical" evidence="5">
    <location>
        <begin position="93"/>
        <end position="113"/>
    </location>
</feature>
<sequence>MHFQPDYQSYSYDELVDARRYIDVEAYPERTALLDKLINEFDHSKAIASDSHVNEDNPYSTLPARVGALIIDAILLLFISFLLGLVIGNQGLLQTIINAGIYIMYRIIMHGLYGQTVGKMMLNLKVMSFKSSDESENTDSLLNMDIKQAMLREIVTVAFNIGLIVLLVFNIVFTGLFGQTFDWLLYIIGGITILNFVWFLSDIGVAFASKKSRAWHDLIANTVVVKI</sequence>
<keyword evidence="4 5" id="KW-0472">Membrane</keyword>
<evidence type="ECO:0000256" key="1">
    <source>
        <dbReference type="ARBA" id="ARBA00004141"/>
    </source>
</evidence>
<feature type="transmembrane region" description="Helical" evidence="5">
    <location>
        <begin position="183"/>
        <end position="208"/>
    </location>
</feature>
<reference evidence="7" key="1">
    <citation type="submission" date="2021-03" db="EMBL/GenBank/DDBJ databases">
        <title>Description of Psychrosphaera ytuae sp. nov. isolated from deep sea sediment of South China Sea.</title>
        <authorList>
            <person name="Zhang J."/>
            <person name="Xu X.-D."/>
        </authorList>
    </citation>
    <scope>NUCLEOTIDE SEQUENCE</scope>
    <source>
        <strain evidence="7">MTZ26</strain>
    </source>
</reference>
<evidence type="ECO:0000259" key="6">
    <source>
        <dbReference type="Pfam" id="PF06271"/>
    </source>
</evidence>
<dbReference type="RefSeq" id="WP_208830024.1">
    <property type="nucleotide sequence ID" value="NZ_CP072110.1"/>
</dbReference>
<keyword evidence="8" id="KW-1185">Reference proteome</keyword>
<evidence type="ECO:0000256" key="2">
    <source>
        <dbReference type="ARBA" id="ARBA00022692"/>
    </source>
</evidence>
<feature type="domain" description="RDD" evidence="6">
    <location>
        <begin position="61"/>
        <end position="221"/>
    </location>
</feature>
<dbReference type="KEGG" id="psym:J1N51_07695"/>
<evidence type="ECO:0000313" key="8">
    <source>
        <dbReference type="Proteomes" id="UP000682739"/>
    </source>
</evidence>
<evidence type="ECO:0000256" key="4">
    <source>
        <dbReference type="ARBA" id="ARBA00023136"/>
    </source>
</evidence>
<evidence type="ECO:0000256" key="5">
    <source>
        <dbReference type="SAM" id="Phobius"/>
    </source>
</evidence>
<accession>A0A975DBM0</accession>
<organism evidence="7 8">
    <name type="scientific">Psychrosphaera ytuae</name>
    <dbReference type="NCBI Taxonomy" id="2820710"/>
    <lineage>
        <taxon>Bacteria</taxon>
        <taxon>Pseudomonadati</taxon>
        <taxon>Pseudomonadota</taxon>
        <taxon>Gammaproteobacteria</taxon>
        <taxon>Alteromonadales</taxon>
        <taxon>Pseudoalteromonadaceae</taxon>
        <taxon>Psychrosphaera</taxon>
    </lineage>
</organism>
<feature type="transmembrane region" description="Helical" evidence="5">
    <location>
        <begin position="154"/>
        <end position="177"/>
    </location>
</feature>
<dbReference type="AlphaFoldDB" id="A0A975DBM0"/>
<proteinExistence type="predicted"/>
<evidence type="ECO:0000256" key="3">
    <source>
        <dbReference type="ARBA" id="ARBA00022989"/>
    </source>
</evidence>